<feature type="coiled-coil region" evidence="1">
    <location>
        <begin position="40"/>
        <end position="74"/>
    </location>
</feature>
<reference evidence="3" key="1">
    <citation type="journal article" date="2019" name="Int. J. Syst. Evol. Microbiol.">
        <title>The Global Catalogue of Microorganisms (GCM) 10K type strain sequencing project: providing services to taxonomists for standard genome sequencing and annotation.</title>
        <authorList>
            <consortium name="The Broad Institute Genomics Platform"/>
            <consortium name="The Broad Institute Genome Sequencing Center for Infectious Disease"/>
            <person name="Wu L."/>
            <person name="Ma J."/>
        </authorList>
    </citation>
    <scope>NUCLEOTIDE SEQUENCE [LARGE SCALE GENOMIC DNA]</scope>
    <source>
        <strain evidence="3">CCUG 60527</strain>
    </source>
</reference>
<organism evidence="2 3">
    <name type="scientific">Tenacibaculum geojense</name>
    <dbReference type="NCBI Taxonomy" id="915352"/>
    <lineage>
        <taxon>Bacteria</taxon>
        <taxon>Pseudomonadati</taxon>
        <taxon>Bacteroidota</taxon>
        <taxon>Flavobacteriia</taxon>
        <taxon>Flavobacteriales</taxon>
        <taxon>Flavobacteriaceae</taxon>
        <taxon>Tenacibaculum</taxon>
    </lineage>
</organism>
<keyword evidence="3" id="KW-1185">Reference proteome</keyword>
<proteinExistence type="predicted"/>
<dbReference type="EMBL" id="JBHTJR010000029">
    <property type="protein sequence ID" value="MFD0992613.1"/>
    <property type="molecule type" value="Genomic_DNA"/>
</dbReference>
<evidence type="ECO:0000313" key="3">
    <source>
        <dbReference type="Proteomes" id="UP001597062"/>
    </source>
</evidence>
<keyword evidence="1" id="KW-0175">Coiled coil</keyword>
<comment type="caution">
    <text evidence="2">The sequence shown here is derived from an EMBL/GenBank/DDBJ whole genome shotgun (WGS) entry which is preliminary data.</text>
</comment>
<sequence>MNWCILIPLLVGLISAILGYLLGRLFGYKNNESETYIARISQLESDLEACKKSRNTLENDLQSAKDSITKLSADDDVHISSFSVPVKDVPAVFFSADAAKAAFGKKVKQDDLKIVEGIGPKIEQLFHGFEIKTWKALSETSVEKCKEVLKSGGDRFKMHNPGTWPKQAQLAYEGKWKELVEWQDKLDGGKA</sequence>
<evidence type="ECO:0008006" key="4">
    <source>
        <dbReference type="Google" id="ProtNLM"/>
    </source>
</evidence>
<evidence type="ECO:0000256" key="1">
    <source>
        <dbReference type="SAM" id="Coils"/>
    </source>
</evidence>
<dbReference type="Proteomes" id="UP001597062">
    <property type="component" value="Unassembled WGS sequence"/>
</dbReference>
<gene>
    <name evidence="2" type="ORF">ACFQ1U_05310</name>
</gene>
<protein>
    <recommendedName>
        <fullName evidence="4">LSU ribosomal protein L21p</fullName>
    </recommendedName>
</protein>
<dbReference type="RefSeq" id="WP_386106080.1">
    <property type="nucleotide sequence ID" value="NZ_JBHTJR010000029.1"/>
</dbReference>
<accession>A0ABW3JSR0</accession>
<name>A0ABW3JSR0_9FLAO</name>
<evidence type="ECO:0000313" key="2">
    <source>
        <dbReference type="EMBL" id="MFD0992613.1"/>
    </source>
</evidence>